<dbReference type="InterPro" id="IPR042771">
    <property type="entry name" value="GTF3C6-like"/>
</dbReference>
<feature type="compositionally biased region" description="Basic and acidic residues" evidence="1">
    <location>
        <begin position="98"/>
        <end position="110"/>
    </location>
</feature>
<comment type="caution">
    <text evidence="3">The sequence shown here is derived from an EMBL/GenBank/DDBJ whole genome shotgun (WGS) entry which is preliminary data.</text>
</comment>
<gene>
    <name evidence="3" type="ORF">pdam_00016772</name>
</gene>
<dbReference type="OMA" id="KCRTTCK"/>
<dbReference type="PANTHER" id="PTHR21860:SF2">
    <property type="entry name" value="GENERAL TRANSCRIPTION FACTOR 3C POLYPEPTIDE 6"/>
    <property type="match status" value="1"/>
</dbReference>
<protein>
    <recommendedName>
        <fullName evidence="2">Transcription factor TFIIIC triple barrel domain-containing protein</fullName>
    </recommendedName>
</protein>
<sequence length="130" mass="15203">MNEEEWEEEEHLVVVKLQGVIDNEFLYRCESSNCRLLGIDTDEPVLQIGNYTFLGEFKESLGTHVLFEELESNDSSESKQLKYRYKTTKTLEMTRAFLVEKGEEKEKKNEQTPGPSSDAQEHQEQEHIEE</sequence>
<feature type="domain" description="Transcription factor TFIIIC triple barrel" evidence="2">
    <location>
        <begin position="7"/>
        <end position="98"/>
    </location>
</feature>
<dbReference type="FunFam" id="2.60.40.4370:FF:000003">
    <property type="entry name" value="General transcription factor 3C polypeptide, putative"/>
    <property type="match status" value="1"/>
</dbReference>
<evidence type="ECO:0000313" key="3">
    <source>
        <dbReference type="EMBL" id="RMX38485.1"/>
    </source>
</evidence>
<feature type="compositionally biased region" description="Basic and acidic residues" evidence="1">
    <location>
        <begin position="119"/>
        <end position="130"/>
    </location>
</feature>
<proteinExistence type="predicted"/>
<feature type="region of interest" description="Disordered" evidence="1">
    <location>
        <begin position="98"/>
        <end position="130"/>
    </location>
</feature>
<keyword evidence="4" id="KW-1185">Reference proteome</keyword>
<evidence type="ECO:0000259" key="2">
    <source>
        <dbReference type="Pfam" id="PF10419"/>
    </source>
</evidence>
<dbReference type="Proteomes" id="UP000275408">
    <property type="component" value="Unassembled WGS sequence"/>
</dbReference>
<dbReference type="Gene3D" id="2.60.40.4370">
    <property type="match status" value="1"/>
</dbReference>
<dbReference type="Pfam" id="PF10419">
    <property type="entry name" value="TFIIIC_sub6"/>
    <property type="match status" value="1"/>
</dbReference>
<dbReference type="InterPro" id="IPR019481">
    <property type="entry name" value="TFIIIC_triple_barrel"/>
</dbReference>
<reference evidence="3 4" key="1">
    <citation type="journal article" date="2018" name="Sci. Rep.">
        <title>Comparative analysis of the Pocillopora damicornis genome highlights role of immune system in coral evolution.</title>
        <authorList>
            <person name="Cunning R."/>
            <person name="Bay R.A."/>
            <person name="Gillette P."/>
            <person name="Baker A.C."/>
            <person name="Traylor-Knowles N."/>
        </authorList>
    </citation>
    <scope>NUCLEOTIDE SEQUENCE [LARGE SCALE GENOMIC DNA]</scope>
    <source>
        <strain evidence="3">RSMAS</strain>
        <tissue evidence="3">Whole animal</tissue>
    </source>
</reference>
<evidence type="ECO:0000256" key="1">
    <source>
        <dbReference type="SAM" id="MobiDB-lite"/>
    </source>
</evidence>
<dbReference type="OrthoDB" id="1877767at2759"/>
<dbReference type="AlphaFoldDB" id="A0A3M6TAR6"/>
<dbReference type="PANTHER" id="PTHR21860">
    <property type="entry name" value="TRANSCRIPTION INITIATION FACTOR IIIC TFIIIC , POLYPEPTIDE 6-RELATED"/>
    <property type="match status" value="1"/>
</dbReference>
<dbReference type="EMBL" id="RCHS01003996">
    <property type="protein sequence ID" value="RMX38485.1"/>
    <property type="molecule type" value="Genomic_DNA"/>
</dbReference>
<dbReference type="GO" id="GO:0006383">
    <property type="term" value="P:transcription by RNA polymerase III"/>
    <property type="evidence" value="ECO:0007669"/>
    <property type="project" value="InterPro"/>
</dbReference>
<name>A0A3M6TAR6_POCDA</name>
<dbReference type="GO" id="GO:0000127">
    <property type="term" value="C:transcription factor TFIIIC complex"/>
    <property type="evidence" value="ECO:0007669"/>
    <property type="project" value="TreeGrafter"/>
</dbReference>
<organism evidence="3 4">
    <name type="scientific">Pocillopora damicornis</name>
    <name type="common">Cauliflower coral</name>
    <name type="synonym">Millepora damicornis</name>
    <dbReference type="NCBI Taxonomy" id="46731"/>
    <lineage>
        <taxon>Eukaryota</taxon>
        <taxon>Metazoa</taxon>
        <taxon>Cnidaria</taxon>
        <taxon>Anthozoa</taxon>
        <taxon>Hexacorallia</taxon>
        <taxon>Scleractinia</taxon>
        <taxon>Astrocoeniina</taxon>
        <taxon>Pocilloporidae</taxon>
        <taxon>Pocillopora</taxon>
    </lineage>
</organism>
<accession>A0A3M6TAR6</accession>
<evidence type="ECO:0000313" key="4">
    <source>
        <dbReference type="Proteomes" id="UP000275408"/>
    </source>
</evidence>